<evidence type="ECO:0000256" key="3">
    <source>
        <dbReference type="SAM" id="SignalP"/>
    </source>
</evidence>
<proteinExistence type="predicted"/>
<keyword evidence="1 3" id="KW-0732">Signal</keyword>
<name>A0ABY8QT41_9MICO</name>
<keyword evidence="5" id="KW-1185">Reference proteome</keyword>
<dbReference type="Pfam" id="PF10738">
    <property type="entry name" value="Lpp-LpqN"/>
    <property type="match status" value="1"/>
</dbReference>
<dbReference type="InterPro" id="IPR019674">
    <property type="entry name" value="Lipoprotein_LpqN/LpqT-like"/>
</dbReference>
<evidence type="ECO:0000313" key="4">
    <source>
        <dbReference type="EMBL" id="WGW12006.1"/>
    </source>
</evidence>
<dbReference type="PROSITE" id="PS51257">
    <property type="entry name" value="PROKAR_LIPOPROTEIN"/>
    <property type="match status" value="1"/>
</dbReference>
<dbReference type="Proteomes" id="UP001209083">
    <property type="component" value="Chromosome"/>
</dbReference>
<reference evidence="4 5" key="1">
    <citation type="submission" date="2023-05" db="EMBL/GenBank/DDBJ databases">
        <title>Lithophilousrod everest ZFBP1038 complete genpme.</title>
        <authorList>
            <person name="Tian M."/>
        </authorList>
    </citation>
    <scope>NUCLEOTIDE SEQUENCE [LARGE SCALE GENOMIC DNA]</scope>
    <source>
        <strain evidence="4 5">ZFBP1038</strain>
    </source>
</reference>
<keyword evidence="4" id="KW-0449">Lipoprotein</keyword>
<evidence type="ECO:0000256" key="2">
    <source>
        <dbReference type="SAM" id="MobiDB-lite"/>
    </source>
</evidence>
<feature type="chain" id="PRO_5045623241" evidence="3">
    <location>
        <begin position="26"/>
        <end position="255"/>
    </location>
</feature>
<gene>
    <name evidence="4" type="ORF">LWF01_18280</name>
</gene>
<dbReference type="EMBL" id="CP090958">
    <property type="protein sequence ID" value="WGW12006.1"/>
    <property type="molecule type" value="Genomic_DNA"/>
</dbReference>
<organism evidence="4 5">
    <name type="scientific">Saxibacter everestensis</name>
    <dbReference type="NCBI Taxonomy" id="2909229"/>
    <lineage>
        <taxon>Bacteria</taxon>
        <taxon>Bacillati</taxon>
        <taxon>Actinomycetota</taxon>
        <taxon>Actinomycetes</taxon>
        <taxon>Micrococcales</taxon>
        <taxon>Brevibacteriaceae</taxon>
        <taxon>Saxibacter</taxon>
    </lineage>
</organism>
<evidence type="ECO:0000313" key="5">
    <source>
        <dbReference type="Proteomes" id="UP001209083"/>
    </source>
</evidence>
<accession>A0ABY8QT41</accession>
<feature type="compositionally biased region" description="Low complexity" evidence="2">
    <location>
        <begin position="56"/>
        <end position="71"/>
    </location>
</feature>
<dbReference type="RefSeq" id="WP_349638802.1">
    <property type="nucleotide sequence ID" value="NZ_CP090958.1"/>
</dbReference>
<sequence length="255" mass="26303">MKSRAVVLPALALSLAVTLSGCSLAFEPSGNKEQQGEQAPTTDQPQDEQQSKPEFGTGVEPEPEQTPETPGNPDQDSSADAGTGSGIEQMLSDYGISATQVSPGELGSPIVTVPTPVGWTRDDSKGPAGNWGTYVNPAPEVAGFTPNAMLWTLKVPAGTETSAITAAAGDEIESLPGFVMTVDDFGPVGSSDAFGIAGTYNHPSGKSLAIASRTVVVEKTDATYVVQLVTTNSQDQNESEKAAIEEIHNGIAVTP</sequence>
<feature type="compositionally biased region" description="Polar residues" evidence="2">
    <location>
        <begin position="31"/>
        <end position="48"/>
    </location>
</feature>
<feature type="region of interest" description="Disordered" evidence="2">
    <location>
        <begin position="25"/>
        <end position="87"/>
    </location>
</feature>
<protein>
    <submittedName>
        <fullName evidence="4">LpqN/LpqT family lipoprotein</fullName>
    </submittedName>
</protein>
<feature type="signal peptide" evidence="3">
    <location>
        <begin position="1"/>
        <end position="25"/>
    </location>
</feature>
<evidence type="ECO:0000256" key="1">
    <source>
        <dbReference type="ARBA" id="ARBA00022729"/>
    </source>
</evidence>
<dbReference type="Gene3D" id="3.40.1000.10">
    <property type="entry name" value="Mog1/PsbP, alpha/beta/alpha sandwich"/>
    <property type="match status" value="1"/>
</dbReference>